<dbReference type="InterPro" id="IPR047177">
    <property type="entry name" value="Pept_M20A"/>
</dbReference>
<evidence type="ECO:0000256" key="7">
    <source>
        <dbReference type="PIRSR" id="PIRSR037217-2"/>
    </source>
</evidence>
<feature type="binding site" evidence="7">
    <location>
        <position position="255"/>
    </location>
    <ligand>
        <name>Zn(2+)</name>
        <dbReference type="ChEBI" id="CHEBI:29105"/>
        <label>2</label>
    </ligand>
</feature>
<evidence type="ECO:0000256" key="3">
    <source>
        <dbReference type="ARBA" id="ARBA00022723"/>
    </source>
</evidence>
<dbReference type="Gene3D" id="1.10.150.900">
    <property type="match status" value="1"/>
</dbReference>
<evidence type="ECO:0000256" key="4">
    <source>
        <dbReference type="ARBA" id="ARBA00022801"/>
    </source>
</evidence>
<dbReference type="SUPFAM" id="SSF53187">
    <property type="entry name" value="Zn-dependent exopeptidases"/>
    <property type="match status" value="1"/>
</dbReference>
<protein>
    <submittedName>
        <fullName evidence="9">Carboxypeptidase S</fullName>
    </submittedName>
</protein>
<feature type="binding site" evidence="7">
    <location>
        <position position="534"/>
    </location>
    <ligand>
        <name>Zn(2+)</name>
        <dbReference type="ChEBI" id="CHEBI:29105"/>
        <label>1</label>
    </ligand>
</feature>
<dbReference type="InterPro" id="IPR011650">
    <property type="entry name" value="Peptidase_M20_dimer"/>
</dbReference>
<feature type="domain" description="Peptidase M20 dimerisation" evidence="8">
    <location>
        <begin position="273"/>
        <end position="422"/>
    </location>
</feature>
<dbReference type="InterPro" id="IPR017141">
    <property type="entry name" value="Pept_M20_carboxypep"/>
</dbReference>
<feature type="active site" evidence="6">
    <location>
        <position position="159"/>
    </location>
</feature>
<gene>
    <name evidence="9" type="ORF">B0H17DRAFT_1171013</name>
</gene>
<keyword evidence="4" id="KW-0378">Hydrolase</keyword>
<reference evidence="9" key="1">
    <citation type="submission" date="2023-03" db="EMBL/GenBank/DDBJ databases">
        <title>Massive genome expansion in bonnet fungi (Mycena s.s.) driven by repeated elements and novel gene families across ecological guilds.</title>
        <authorList>
            <consortium name="Lawrence Berkeley National Laboratory"/>
            <person name="Harder C.B."/>
            <person name="Miyauchi S."/>
            <person name="Viragh M."/>
            <person name="Kuo A."/>
            <person name="Thoen E."/>
            <person name="Andreopoulos B."/>
            <person name="Lu D."/>
            <person name="Skrede I."/>
            <person name="Drula E."/>
            <person name="Henrissat B."/>
            <person name="Morin E."/>
            <person name="Kohler A."/>
            <person name="Barry K."/>
            <person name="LaButti K."/>
            <person name="Morin E."/>
            <person name="Salamov A."/>
            <person name="Lipzen A."/>
            <person name="Mereny Z."/>
            <person name="Hegedus B."/>
            <person name="Baldrian P."/>
            <person name="Stursova M."/>
            <person name="Weitz H."/>
            <person name="Taylor A."/>
            <person name="Grigoriev I.V."/>
            <person name="Nagy L.G."/>
            <person name="Martin F."/>
            <person name="Kauserud H."/>
        </authorList>
    </citation>
    <scope>NUCLEOTIDE SEQUENCE</scope>
    <source>
        <strain evidence="9">CBHHK067</strain>
    </source>
</reference>
<keyword evidence="3 7" id="KW-0479">Metal-binding</keyword>
<dbReference type="GO" id="GO:0004181">
    <property type="term" value="F:metallocarboxypeptidase activity"/>
    <property type="evidence" value="ECO:0007669"/>
    <property type="project" value="InterPro"/>
</dbReference>
<evidence type="ECO:0000259" key="8">
    <source>
        <dbReference type="Pfam" id="PF07687"/>
    </source>
</evidence>
<evidence type="ECO:0000313" key="9">
    <source>
        <dbReference type="EMBL" id="KAJ7670374.1"/>
    </source>
</evidence>
<comment type="caution">
    <text evidence="9">The sequence shown here is derived from an EMBL/GenBank/DDBJ whole genome shotgun (WGS) entry which is preliminary data.</text>
</comment>
<proteinExistence type="inferred from homology"/>
<dbReference type="SUPFAM" id="SSF55031">
    <property type="entry name" value="Bacterial exopeptidase dimerisation domain"/>
    <property type="match status" value="1"/>
</dbReference>
<evidence type="ECO:0000256" key="5">
    <source>
        <dbReference type="ARBA" id="ARBA00022833"/>
    </source>
</evidence>
<dbReference type="PIRSF" id="PIRSF037217">
    <property type="entry name" value="Carboxypeptidase_S"/>
    <property type="match status" value="1"/>
</dbReference>
<feature type="active site" description="Proton acceptor" evidence="6">
    <location>
        <position position="226"/>
    </location>
</feature>
<keyword evidence="9" id="KW-0121">Carboxypeptidase</keyword>
<dbReference type="PROSITE" id="PS00758">
    <property type="entry name" value="ARGE_DAPE_CPG2_1"/>
    <property type="match status" value="1"/>
</dbReference>
<feature type="binding site" evidence="7">
    <location>
        <position position="157"/>
    </location>
    <ligand>
        <name>Zn(2+)</name>
        <dbReference type="ChEBI" id="CHEBI:29105"/>
        <label>2</label>
    </ligand>
</feature>
<dbReference type="GO" id="GO:0000328">
    <property type="term" value="C:fungal-type vacuole lumen"/>
    <property type="evidence" value="ECO:0007669"/>
    <property type="project" value="TreeGrafter"/>
</dbReference>
<dbReference type="Gene3D" id="3.40.630.10">
    <property type="entry name" value="Zn peptidases"/>
    <property type="match status" value="1"/>
</dbReference>
<dbReference type="CDD" id="cd05674">
    <property type="entry name" value="M20_yscS"/>
    <property type="match status" value="1"/>
</dbReference>
<dbReference type="InterPro" id="IPR036264">
    <property type="entry name" value="Bact_exopeptidase_dim_dom"/>
</dbReference>
<evidence type="ECO:0000256" key="2">
    <source>
        <dbReference type="ARBA" id="ARBA00022670"/>
    </source>
</evidence>
<feature type="binding site" evidence="7">
    <location>
        <position position="192"/>
    </location>
    <ligand>
        <name>Zn(2+)</name>
        <dbReference type="ChEBI" id="CHEBI:29105"/>
        <label>1</label>
    </ligand>
</feature>
<dbReference type="PANTHER" id="PTHR45962">
    <property type="entry name" value="N-FATTY-ACYL-AMINO ACID SYNTHASE/HYDROLASE PM20D1"/>
    <property type="match status" value="1"/>
</dbReference>
<keyword evidence="5 7" id="KW-0862">Zinc</keyword>
<dbReference type="Pfam" id="PF07687">
    <property type="entry name" value="M20_dimer"/>
    <property type="match status" value="1"/>
</dbReference>
<name>A0AAD7CYX4_MYCRO</name>
<keyword evidence="2" id="KW-0645">Protease</keyword>
<dbReference type="GO" id="GO:0046872">
    <property type="term" value="F:metal ion binding"/>
    <property type="evidence" value="ECO:0007669"/>
    <property type="project" value="UniProtKB-KW"/>
</dbReference>
<feature type="binding site" evidence="7">
    <location>
        <position position="227"/>
    </location>
    <ligand>
        <name>Zn(2+)</name>
        <dbReference type="ChEBI" id="CHEBI:29105"/>
        <label>1</label>
    </ligand>
</feature>
<dbReference type="PANTHER" id="PTHR45962:SF1">
    <property type="entry name" value="N-FATTY-ACYL-AMINO ACID SYNTHASE_HYDROLASE PM20D1"/>
    <property type="match status" value="1"/>
</dbReference>
<keyword evidence="10" id="KW-1185">Reference proteome</keyword>
<organism evidence="9 10">
    <name type="scientific">Mycena rosella</name>
    <name type="common">Pink bonnet</name>
    <name type="synonym">Agaricus rosellus</name>
    <dbReference type="NCBI Taxonomy" id="1033263"/>
    <lineage>
        <taxon>Eukaryota</taxon>
        <taxon>Fungi</taxon>
        <taxon>Dikarya</taxon>
        <taxon>Basidiomycota</taxon>
        <taxon>Agaricomycotina</taxon>
        <taxon>Agaricomycetes</taxon>
        <taxon>Agaricomycetidae</taxon>
        <taxon>Agaricales</taxon>
        <taxon>Marasmiineae</taxon>
        <taxon>Mycenaceae</taxon>
        <taxon>Mycena</taxon>
    </lineage>
</organism>
<feature type="binding site" evidence="7">
    <location>
        <position position="192"/>
    </location>
    <ligand>
        <name>Zn(2+)</name>
        <dbReference type="ChEBI" id="CHEBI:29105"/>
        <label>2</label>
    </ligand>
</feature>
<evidence type="ECO:0000256" key="1">
    <source>
        <dbReference type="ARBA" id="ARBA00006247"/>
    </source>
</evidence>
<comment type="similarity">
    <text evidence="1">Belongs to the peptidase M20A family.</text>
</comment>
<sequence length="564" mass="59889">MDTKFAAELPGGPPPRTRRARWPIALAGLALGAFVISSGRRVASDTAVCPQESPLVPEKNGALWTELTALHATDEFLMRAVGQLSAAVQIPTETFDAMGPVGEDERWVSRGSFVEHLATAFPLVHATLELQKVNTYGLIYTWQGSDASLKPLMLMGHYDVVPVAPLSADQWTHPAYSGHFDGTFVWGRGSSDDKSGVIGILTSIEVLLEKKFAPTRTVVLSFGFDEEAGGYHGAGHLGPVLLERFGPDSFAIIVDEGAGYSENYGAIFAAPGIAEKGSVNVNVEVQTPGGHSSVPPEHTSIGMLAAMIVHLERNAPKAVLEVGTPAFQMAQCIGAHGPAMQPALKRAILHAGKSKKALQKAEALLLQDPMYKAMVGTTLAVDIVSGGVKSNALPEQALAVVNHRIATQSSVKATTSRDAELLMDLAAQFNLSVTAYGELLTAVGASAYGTLELSAPQTLEPAPITPSDTPAFRLLAGTIRTAFQTARKDAQETIFVTPGMMTGNTDTRFNWALSQHIFRYGHGNMISGGLGGIHTVNEHILAASFVEMITFFTTLILNVDESAL</sequence>
<dbReference type="Pfam" id="PF01546">
    <property type="entry name" value="Peptidase_M20"/>
    <property type="match status" value="1"/>
</dbReference>
<dbReference type="GO" id="GO:0051603">
    <property type="term" value="P:proteolysis involved in protein catabolic process"/>
    <property type="evidence" value="ECO:0007669"/>
    <property type="project" value="TreeGrafter"/>
</dbReference>
<dbReference type="InterPro" id="IPR001261">
    <property type="entry name" value="ArgE/DapE_CS"/>
</dbReference>
<dbReference type="PROSITE" id="PS00759">
    <property type="entry name" value="ARGE_DAPE_CPG2_2"/>
    <property type="match status" value="1"/>
</dbReference>
<dbReference type="Gene3D" id="3.30.70.360">
    <property type="match status" value="1"/>
</dbReference>
<evidence type="ECO:0000313" key="10">
    <source>
        <dbReference type="Proteomes" id="UP001221757"/>
    </source>
</evidence>
<dbReference type="EMBL" id="JARKIE010000181">
    <property type="protein sequence ID" value="KAJ7670374.1"/>
    <property type="molecule type" value="Genomic_DNA"/>
</dbReference>
<dbReference type="AlphaFoldDB" id="A0AAD7CYX4"/>
<dbReference type="Proteomes" id="UP001221757">
    <property type="component" value="Unassembled WGS sequence"/>
</dbReference>
<accession>A0AAD7CYX4</accession>
<evidence type="ECO:0000256" key="6">
    <source>
        <dbReference type="PIRSR" id="PIRSR037217-1"/>
    </source>
</evidence>
<dbReference type="InterPro" id="IPR002933">
    <property type="entry name" value="Peptidase_M20"/>
</dbReference>